<reference evidence="2" key="1">
    <citation type="journal article" date="2021" name="Proc. Natl. Acad. Sci. U.S.A.">
        <title>A Catalog of Tens of Thousands of Viruses from Human Metagenomes Reveals Hidden Associations with Chronic Diseases.</title>
        <authorList>
            <person name="Tisza M.J."/>
            <person name="Buck C.B."/>
        </authorList>
    </citation>
    <scope>NUCLEOTIDE SEQUENCE</scope>
    <source>
        <strain evidence="2">CtwQT14</strain>
    </source>
</reference>
<dbReference type="EMBL" id="BK032842">
    <property type="protein sequence ID" value="DAF63571.1"/>
    <property type="molecule type" value="Genomic_DNA"/>
</dbReference>
<accession>A0A8S5TKJ0</accession>
<evidence type="ECO:0000256" key="1">
    <source>
        <dbReference type="SAM" id="Phobius"/>
    </source>
</evidence>
<protein>
    <submittedName>
        <fullName evidence="2">Uncharacterized protein</fullName>
    </submittedName>
</protein>
<keyword evidence="1" id="KW-1133">Transmembrane helix</keyword>
<proteinExistence type="predicted"/>
<sequence>MTTPSLYQKALAQIYKSYSHDVGKALVHMGTIGWLFSALAQVTMIATNKNIEKKEKKFLIPQEIADGAINVGLFFTISKLIKDYADNLVESGKISLETTEQILSKFRNDNQTRSNWVEGIIEKYTESVKNDNTLSAIEKKNILKKSKQYRTLFYEKTIGELEKAAKQSSLASIAKKNNKTVNKELLNLLKQGQKEFHGFKNGVGVIAAIGASVLASNIITPVCRNIVANKFQDKYKNKIDRKPVYSYTPPATFNAFKI</sequence>
<organism evidence="2">
    <name type="scientific">Siphoviridae sp. ctwQT14</name>
    <dbReference type="NCBI Taxonomy" id="2827971"/>
    <lineage>
        <taxon>Viruses</taxon>
        <taxon>Duplodnaviria</taxon>
        <taxon>Heunggongvirae</taxon>
        <taxon>Uroviricota</taxon>
        <taxon>Caudoviricetes</taxon>
    </lineage>
</organism>
<name>A0A8S5TKJ0_9CAUD</name>
<keyword evidence="1" id="KW-0472">Membrane</keyword>
<evidence type="ECO:0000313" key="2">
    <source>
        <dbReference type="EMBL" id="DAF63571.1"/>
    </source>
</evidence>
<feature type="transmembrane region" description="Helical" evidence="1">
    <location>
        <begin position="25"/>
        <end position="47"/>
    </location>
</feature>
<keyword evidence="1" id="KW-0812">Transmembrane</keyword>